<gene>
    <name evidence="2" type="ORF">SDC9_126213</name>
</gene>
<evidence type="ECO:0000256" key="1">
    <source>
        <dbReference type="SAM" id="MobiDB-lite"/>
    </source>
</evidence>
<protein>
    <submittedName>
        <fullName evidence="2">Uncharacterized protein</fullName>
    </submittedName>
</protein>
<feature type="region of interest" description="Disordered" evidence="1">
    <location>
        <begin position="1"/>
        <end position="56"/>
    </location>
</feature>
<organism evidence="2">
    <name type="scientific">bioreactor metagenome</name>
    <dbReference type="NCBI Taxonomy" id="1076179"/>
    <lineage>
        <taxon>unclassified sequences</taxon>
        <taxon>metagenomes</taxon>
        <taxon>ecological metagenomes</taxon>
    </lineage>
</organism>
<evidence type="ECO:0000313" key="2">
    <source>
        <dbReference type="EMBL" id="MPM79180.1"/>
    </source>
</evidence>
<comment type="caution">
    <text evidence="2">The sequence shown here is derived from an EMBL/GenBank/DDBJ whole genome shotgun (WGS) entry which is preliminary data.</text>
</comment>
<sequence length="278" mass="31097">MENAERTAVGRAVQSQAADFRQRRDDLAEADFRLGEGQRMPGENGVDRPDQRPGGAIVGAQRVNFPVFCRSLPRRLEIGRQISAAKTVDRLPGIADHEKGRIVTFGENRAEYLILHRIGVLKLIDDAGFKAAAQRRGQPSVRRGQSVAHPEQEIVEPLKVVARLPFREFFPHEIDRVAPQPVAAARQKVVAAAPGQREERFPGQKSSHRFLMAGRPFPGLAQKIARQQRRQPRGQPGAVRLRFSEQRIQRRGIFIELFFRIAALEPAVERGQKVAPPG</sequence>
<proteinExistence type="predicted"/>
<name>A0A645CQ02_9ZZZZ</name>
<dbReference type="AlphaFoldDB" id="A0A645CQ02"/>
<accession>A0A645CQ02</accession>
<feature type="compositionally biased region" description="Basic and acidic residues" evidence="1">
    <location>
        <begin position="20"/>
        <end position="36"/>
    </location>
</feature>
<dbReference type="EMBL" id="VSSQ01029168">
    <property type="protein sequence ID" value="MPM79180.1"/>
    <property type="molecule type" value="Genomic_DNA"/>
</dbReference>
<reference evidence="2" key="1">
    <citation type="submission" date="2019-08" db="EMBL/GenBank/DDBJ databases">
        <authorList>
            <person name="Kucharzyk K."/>
            <person name="Murdoch R.W."/>
            <person name="Higgins S."/>
            <person name="Loffler F."/>
        </authorList>
    </citation>
    <scope>NUCLEOTIDE SEQUENCE</scope>
</reference>